<evidence type="ECO:0000256" key="1">
    <source>
        <dbReference type="SAM" id="MobiDB-lite"/>
    </source>
</evidence>
<feature type="domain" description="Probable zinc-binding" evidence="2">
    <location>
        <begin position="4"/>
        <end position="46"/>
    </location>
</feature>
<feature type="non-terminal residue" evidence="3">
    <location>
        <position position="71"/>
    </location>
</feature>
<feature type="region of interest" description="Disordered" evidence="1">
    <location>
        <begin position="30"/>
        <end position="71"/>
    </location>
</feature>
<name>A0A0F8Z8E5_9ZZZZ</name>
<evidence type="ECO:0000259" key="2">
    <source>
        <dbReference type="Pfam" id="PF13451"/>
    </source>
</evidence>
<sequence length="71" mass="7580">MTYEDRNLTCVECNSEFVFSADDQQFHAERGYQDPKRCPSCRQARRGGGGGGGYGGGGGGGYGGSRQMYDA</sequence>
<protein>
    <recommendedName>
        <fullName evidence="2">Probable zinc-binding domain-containing protein</fullName>
    </recommendedName>
</protein>
<comment type="caution">
    <text evidence="3">The sequence shown here is derived from an EMBL/GenBank/DDBJ whole genome shotgun (WGS) entry which is preliminary data.</text>
</comment>
<feature type="compositionally biased region" description="Gly residues" evidence="1">
    <location>
        <begin position="46"/>
        <end position="64"/>
    </location>
</feature>
<evidence type="ECO:0000313" key="3">
    <source>
        <dbReference type="EMBL" id="KKK62699.1"/>
    </source>
</evidence>
<organism evidence="3">
    <name type="scientific">marine sediment metagenome</name>
    <dbReference type="NCBI Taxonomy" id="412755"/>
    <lineage>
        <taxon>unclassified sequences</taxon>
        <taxon>metagenomes</taxon>
        <taxon>ecological metagenomes</taxon>
    </lineage>
</organism>
<reference evidence="3" key="1">
    <citation type="journal article" date="2015" name="Nature">
        <title>Complex archaea that bridge the gap between prokaryotes and eukaryotes.</title>
        <authorList>
            <person name="Spang A."/>
            <person name="Saw J.H."/>
            <person name="Jorgensen S.L."/>
            <person name="Zaremba-Niedzwiedzka K."/>
            <person name="Martijn J."/>
            <person name="Lind A.E."/>
            <person name="van Eijk R."/>
            <person name="Schleper C."/>
            <person name="Guy L."/>
            <person name="Ettema T.J."/>
        </authorList>
    </citation>
    <scope>NUCLEOTIDE SEQUENCE</scope>
</reference>
<dbReference type="EMBL" id="LAZR01061873">
    <property type="protein sequence ID" value="KKK62699.1"/>
    <property type="molecule type" value="Genomic_DNA"/>
</dbReference>
<dbReference type="AlphaFoldDB" id="A0A0F8Z8E5"/>
<accession>A0A0F8Z8E5</accession>
<dbReference type="InterPro" id="IPR025306">
    <property type="entry name" value="Zn-bnd_dom_prob"/>
</dbReference>
<dbReference type="Pfam" id="PF13451">
    <property type="entry name" value="zf_Tbcl"/>
    <property type="match status" value="1"/>
</dbReference>
<gene>
    <name evidence="3" type="ORF">LCGC14_3001740</name>
</gene>
<proteinExistence type="predicted"/>